<evidence type="ECO:0000313" key="2">
    <source>
        <dbReference type="Proteomes" id="UP000008730"/>
    </source>
</evidence>
<name>E5E3Z7_9CAUD</name>
<dbReference type="Proteomes" id="UP000008730">
    <property type="component" value="Segment"/>
</dbReference>
<dbReference type="Pfam" id="PF24050">
    <property type="entry name" value="T4_Cef"/>
    <property type="match status" value="1"/>
</dbReference>
<reference evidence="1 2" key="1">
    <citation type="journal article" date="2010" name="Virol. J.">
        <title>Genomes of the T4-related bacteriophages as windows on microbial genome evolution.</title>
        <authorList>
            <person name="Petrov V.M."/>
            <person name="Ratnayaka S."/>
            <person name="Nolan J.M."/>
            <person name="Miller E.S."/>
            <person name="Karam J.D."/>
        </authorList>
    </citation>
    <scope>NUCLEOTIDE SEQUENCE [LARGE SCALE GENOMIC DNA]</scope>
</reference>
<dbReference type="GeneID" id="9925907"/>
<protein>
    <submittedName>
        <fullName evidence="1">Cef</fullName>
    </submittedName>
</protein>
<proteinExistence type="predicted"/>
<evidence type="ECO:0000313" key="1">
    <source>
        <dbReference type="EMBL" id="ADG35981.1"/>
    </source>
</evidence>
<sequence length="80" mass="9265">MNKQQLIAKVNKMPKPSNTVEISVEEFEAILMNPELTVVEKHFHNHLETSQVLFVIKDDEIDFVAVRHITDEGTTIYKEI</sequence>
<dbReference type="RefSeq" id="YP_004009633.1">
    <property type="nucleotide sequence ID" value="NC_014661.1"/>
</dbReference>
<dbReference type="InterPro" id="IPR056952">
    <property type="entry name" value="T4_Cef"/>
</dbReference>
<gene>
    <name evidence="1" type="primary">cef</name>
    <name evidence="1" type="ORF">Acj61p016</name>
</gene>
<keyword evidence="2" id="KW-1185">Reference proteome</keyword>
<dbReference type="OrthoDB" id="38702at10239"/>
<accession>E5E3Z7</accession>
<dbReference type="KEGG" id="vg:9925907"/>
<dbReference type="EMBL" id="GU911519">
    <property type="protein sequence ID" value="ADG35981.1"/>
    <property type="molecule type" value="Genomic_DNA"/>
</dbReference>
<organism evidence="1 2">
    <name type="scientific">Acinetobacter phage Acj61</name>
    <dbReference type="NCBI Taxonomy" id="760732"/>
    <lineage>
        <taxon>Viruses</taxon>
        <taxon>Duplodnaviria</taxon>
        <taxon>Heunggongvirae</taxon>
        <taxon>Uroviricota</taxon>
        <taxon>Caudoviricetes</taxon>
        <taxon>Pantevenvirales</taxon>
        <taxon>Straboviridae</taxon>
        <taxon>Twarogvirinae</taxon>
        <taxon>Lasallevirus</taxon>
        <taxon>Lasallevirus Acj61</taxon>
        <taxon>Acinetobacter virus Acj61</taxon>
    </lineage>
</organism>